<dbReference type="EMBL" id="FUXA01000005">
    <property type="protein sequence ID" value="SJZ53324.1"/>
    <property type="molecule type" value="Genomic_DNA"/>
</dbReference>
<evidence type="ECO:0000313" key="4">
    <source>
        <dbReference type="Proteomes" id="UP000189857"/>
    </source>
</evidence>
<feature type="transmembrane region" description="Helical" evidence="1">
    <location>
        <begin position="15"/>
        <end position="33"/>
    </location>
</feature>
<dbReference type="Pfam" id="PF04892">
    <property type="entry name" value="VanZ"/>
    <property type="match status" value="1"/>
</dbReference>
<organism evidence="3 4">
    <name type="scientific">Eubacterium ruminantium</name>
    <dbReference type="NCBI Taxonomy" id="42322"/>
    <lineage>
        <taxon>Bacteria</taxon>
        <taxon>Bacillati</taxon>
        <taxon>Bacillota</taxon>
        <taxon>Clostridia</taxon>
        <taxon>Eubacteriales</taxon>
        <taxon>Eubacteriaceae</taxon>
        <taxon>Eubacterium</taxon>
    </lineage>
</organism>
<dbReference type="Proteomes" id="UP000189857">
    <property type="component" value="Unassembled WGS sequence"/>
</dbReference>
<feature type="transmembrane region" description="Helical" evidence="1">
    <location>
        <begin position="128"/>
        <end position="147"/>
    </location>
</feature>
<dbReference type="AlphaFoldDB" id="A0A1T4LFR3"/>
<dbReference type="NCBIfam" id="NF037970">
    <property type="entry name" value="vanZ_1"/>
    <property type="match status" value="1"/>
</dbReference>
<proteinExistence type="predicted"/>
<name>A0A1T4LFR3_9FIRM</name>
<feature type="transmembrane region" description="Helical" evidence="1">
    <location>
        <begin position="98"/>
        <end position="116"/>
    </location>
</feature>
<sequence>MNKVFNRNNSGKVKVLVILILITLAFMWGNSLIPGGTSSKMSEWLRDLINKIFSFAKSSKEAGSGYLIRKIMHFTEFMILGIEITCLKYAKKGMNRSMVLLCGLLAAMIDETIQLFVPGRCGCITDVWLDMAGFFTGFVFLMVIHKLKA</sequence>
<dbReference type="OrthoDB" id="291892at2"/>
<keyword evidence="1" id="KW-0472">Membrane</keyword>
<keyword evidence="4" id="KW-1185">Reference proteome</keyword>
<keyword evidence="1" id="KW-0812">Transmembrane</keyword>
<gene>
    <name evidence="3" type="ORF">SAMN02745110_00827</name>
</gene>
<evidence type="ECO:0000256" key="1">
    <source>
        <dbReference type="SAM" id="Phobius"/>
    </source>
</evidence>
<feature type="domain" description="VanZ-like" evidence="2">
    <location>
        <begin position="17"/>
        <end position="144"/>
    </location>
</feature>
<accession>A0A1T4LFR3</accession>
<keyword evidence="1" id="KW-1133">Transmembrane helix</keyword>
<evidence type="ECO:0000313" key="3">
    <source>
        <dbReference type="EMBL" id="SJZ53324.1"/>
    </source>
</evidence>
<evidence type="ECO:0000259" key="2">
    <source>
        <dbReference type="Pfam" id="PF04892"/>
    </source>
</evidence>
<protein>
    <submittedName>
        <fullName evidence="3">VanZ like family protein</fullName>
    </submittedName>
</protein>
<dbReference type="RefSeq" id="WP_078786655.1">
    <property type="nucleotide sequence ID" value="NZ_CACZYW010000008.1"/>
</dbReference>
<reference evidence="3 4" key="1">
    <citation type="submission" date="2017-02" db="EMBL/GenBank/DDBJ databases">
        <authorList>
            <person name="Peterson S.W."/>
        </authorList>
    </citation>
    <scope>NUCLEOTIDE SEQUENCE [LARGE SCALE GENOMIC DNA]</scope>
    <source>
        <strain evidence="3 4">ATCC 17233</strain>
    </source>
</reference>
<dbReference type="InterPro" id="IPR006976">
    <property type="entry name" value="VanZ-like"/>
</dbReference>